<dbReference type="PANTHER" id="PTHR10844:SF19">
    <property type="entry name" value="CAVEOLIN-2"/>
    <property type="match status" value="1"/>
</dbReference>
<dbReference type="Pfam" id="PF01146">
    <property type="entry name" value="Caveolin"/>
    <property type="match status" value="1"/>
</dbReference>
<comment type="subcellular location">
    <subcellularLocation>
        <location evidence="1 6">Cell membrane</location>
        <topology evidence="1 6">Peripheral membrane protein</topology>
    </subcellularLocation>
    <subcellularLocation>
        <location evidence="6">Golgi apparatus membrane</location>
        <topology evidence="6">Peripheral membrane protein</topology>
    </subcellularLocation>
    <subcellularLocation>
        <location evidence="6">Membrane</location>
        <location evidence="6">Caveola</location>
        <topology evidence="6">Peripheral membrane protein</topology>
    </subcellularLocation>
</comment>
<keyword evidence="5 6" id="KW-0472">Membrane</keyword>
<dbReference type="STRING" id="6573.A0A210QUW3"/>
<feature type="transmembrane region" description="Helical" evidence="7">
    <location>
        <begin position="102"/>
        <end position="124"/>
    </location>
</feature>
<evidence type="ECO:0000256" key="5">
    <source>
        <dbReference type="ARBA" id="ARBA00023136"/>
    </source>
</evidence>
<organism evidence="8 9">
    <name type="scientific">Mizuhopecten yessoensis</name>
    <name type="common">Japanese scallop</name>
    <name type="synonym">Patinopecten yessoensis</name>
    <dbReference type="NCBI Taxonomy" id="6573"/>
    <lineage>
        <taxon>Eukaryota</taxon>
        <taxon>Metazoa</taxon>
        <taxon>Spiralia</taxon>
        <taxon>Lophotrochozoa</taxon>
        <taxon>Mollusca</taxon>
        <taxon>Bivalvia</taxon>
        <taxon>Autobranchia</taxon>
        <taxon>Pteriomorphia</taxon>
        <taxon>Pectinida</taxon>
        <taxon>Pectinoidea</taxon>
        <taxon>Pectinidae</taxon>
        <taxon>Mizuhopecten</taxon>
    </lineage>
</organism>
<proteinExistence type="inferred from homology"/>
<keyword evidence="4 6" id="KW-0333">Golgi apparatus</keyword>
<dbReference type="PANTHER" id="PTHR10844">
    <property type="entry name" value="CAVEOLIN"/>
    <property type="match status" value="1"/>
</dbReference>
<evidence type="ECO:0000256" key="7">
    <source>
        <dbReference type="SAM" id="Phobius"/>
    </source>
</evidence>
<evidence type="ECO:0000256" key="2">
    <source>
        <dbReference type="ARBA" id="ARBA00010988"/>
    </source>
</evidence>
<protein>
    <recommendedName>
        <fullName evidence="6">Caveolin</fullName>
    </recommendedName>
</protein>
<sequence>MIATIVGDVINIDVKIVTSSRFFCPSVSSKAAARHCSVSANYCGVVPMAAEDLGDVYPRDPKKLNAYTLVEFDDVIGEPPSLLSLDGVWEKSSRSFNFTKDLCYLILTTLFGIPIAVLCGLKFASLSFGSIWCVTPCVKAFHISLESIRGVYSALVKCVCDPFCESFGHLFRNIRVRKADV</sequence>
<comment type="function">
    <text evidence="6">May act as a scaffolding protein within caveolar membranes. Interacts directly with G-protein alpha subunits and can functionally regulate their activity.</text>
</comment>
<dbReference type="AlphaFoldDB" id="A0A210QUW3"/>
<keyword evidence="7" id="KW-0812">Transmembrane</keyword>
<comment type="similarity">
    <text evidence="2 6">Belongs to the caveolin family.</text>
</comment>
<accession>A0A210QUW3</accession>
<evidence type="ECO:0000256" key="6">
    <source>
        <dbReference type="RuleBase" id="RU000680"/>
    </source>
</evidence>
<dbReference type="GO" id="GO:0000139">
    <property type="term" value="C:Golgi membrane"/>
    <property type="evidence" value="ECO:0007669"/>
    <property type="project" value="UniProtKB-SubCell"/>
</dbReference>
<dbReference type="EMBL" id="NEDP02001776">
    <property type="protein sequence ID" value="OWF52529.1"/>
    <property type="molecule type" value="Genomic_DNA"/>
</dbReference>
<dbReference type="GO" id="GO:0060090">
    <property type="term" value="F:molecular adaptor activity"/>
    <property type="evidence" value="ECO:0007669"/>
    <property type="project" value="TreeGrafter"/>
</dbReference>
<evidence type="ECO:0000256" key="4">
    <source>
        <dbReference type="ARBA" id="ARBA00023034"/>
    </source>
</evidence>
<evidence type="ECO:0000313" key="8">
    <source>
        <dbReference type="EMBL" id="OWF52529.1"/>
    </source>
</evidence>
<dbReference type="InterPro" id="IPR001612">
    <property type="entry name" value="Caveolin"/>
</dbReference>
<keyword evidence="7" id="KW-1133">Transmembrane helix</keyword>
<evidence type="ECO:0000256" key="1">
    <source>
        <dbReference type="ARBA" id="ARBA00004202"/>
    </source>
</evidence>
<evidence type="ECO:0000313" key="9">
    <source>
        <dbReference type="Proteomes" id="UP000242188"/>
    </source>
</evidence>
<keyword evidence="3 6" id="KW-1003">Cell membrane</keyword>
<name>A0A210QUW3_MIZYE</name>
<dbReference type="GO" id="GO:0070836">
    <property type="term" value="P:caveola assembly"/>
    <property type="evidence" value="ECO:0007669"/>
    <property type="project" value="InterPro"/>
</dbReference>
<dbReference type="OrthoDB" id="6070608at2759"/>
<keyword evidence="9" id="KW-1185">Reference proteome</keyword>
<dbReference type="Proteomes" id="UP000242188">
    <property type="component" value="Unassembled WGS sequence"/>
</dbReference>
<dbReference type="GO" id="GO:0005901">
    <property type="term" value="C:caveola"/>
    <property type="evidence" value="ECO:0007669"/>
    <property type="project" value="UniProtKB-SubCell"/>
</dbReference>
<reference evidence="8 9" key="1">
    <citation type="journal article" date="2017" name="Nat. Ecol. Evol.">
        <title>Scallop genome provides insights into evolution of bilaterian karyotype and development.</title>
        <authorList>
            <person name="Wang S."/>
            <person name="Zhang J."/>
            <person name="Jiao W."/>
            <person name="Li J."/>
            <person name="Xun X."/>
            <person name="Sun Y."/>
            <person name="Guo X."/>
            <person name="Huan P."/>
            <person name="Dong B."/>
            <person name="Zhang L."/>
            <person name="Hu X."/>
            <person name="Sun X."/>
            <person name="Wang J."/>
            <person name="Zhao C."/>
            <person name="Wang Y."/>
            <person name="Wang D."/>
            <person name="Huang X."/>
            <person name="Wang R."/>
            <person name="Lv J."/>
            <person name="Li Y."/>
            <person name="Zhang Z."/>
            <person name="Liu B."/>
            <person name="Lu W."/>
            <person name="Hui Y."/>
            <person name="Liang J."/>
            <person name="Zhou Z."/>
            <person name="Hou R."/>
            <person name="Li X."/>
            <person name="Liu Y."/>
            <person name="Li H."/>
            <person name="Ning X."/>
            <person name="Lin Y."/>
            <person name="Zhao L."/>
            <person name="Xing Q."/>
            <person name="Dou J."/>
            <person name="Li Y."/>
            <person name="Mao J."/>
            <person name="Guo H."/>
            <person name="Dou H."/>
            <person name="Li T."/>
            <person name="Mu C."/>
            <person name="Jiang W."/>
            <person name="Fu Q."/>
            <person name="Fu X."/>
            <person name="Miao Y."/>
            <person name="Liu J."/>
            <person name="Yu Q."/>
            <person name="Li R."/>
            <person name="Liao H."/>
            <person name="Li X."/>
            <person name="Kong Y."/>
            <person name="Jiang Z."/>
            <person name="Chourrout D."/>
            <person name="Li R."/>
            <person name="Bao Z."/>
        </authorList>
    </citation>
    <scope>NUCLEOTIDE SEQUENCE [LARGE SCALE GENOMIC DNA]</scope>
    <source>
        <strain evidence="8 9">PY_sf001</strain>
    </source>
</reference>
<evidence type="ECO:0000256" key="3">
    <source>
        <dbReference type="ARBA" id="ARBA00022475"/>
    </source>
</evidence>
<comment type="caution">
    <text evidence="8">The sequence shown here is derived from an EMBL/GenBank/DDBJ whole genome shotgun (WGS) entry which is preliminary data.</text>
</comment>
<gene>
    <name evidence="8" type="ORF">KP79_PYT11403</name>
</gene>